<feature type="domain" description="KRAB" evidence="2">
    <location>
        <begin position="14"/>
        <end position="85"/>
    </location>
</feature>
<dbReference type="SUPFAM" id="SSF109640">
    <property type="entry name" value="KRAB domain (Kruppel-associated box)"/>
    <property type="match status" value="1"/>
</dbReference>
<dbReference type="Proteomes" id="UP001652581">
    <property type="component" value="Chromosome 32"/>
</dbReference>
<organism evidence="3 4">
    <name type="scientific">Vicugna pacos</name>
    <name type="common">Alpaca</name>
    <name type="synonym">Lama pacos</name>
    <dbReference type="NCBI Taxonomy" id="30538"/>
    <lineage>
        <taxon>Eukaryota</taxon>
        <taxon>Metazoa</taxon>
        <taxon>Chordata</taxon>
        <taxon>Craniata</taxon>
        <taxon>Vertebrata</taxon>
        <taxon>Euteleostomi</taxon>
        <taxon>Mammalia</taxon>
        <taxon>Eutheria</taxon>
        <taxon>Laurasiatheria</taxon>
        <taxon>Artiodactyla</taxon>
        <taxon>Tylopoda</taxon>
        <taxon>Camelidae</taxon>
        <taxon>Vicugna</taxon>
    </lineage>
</organism>
<protein>
    <submittedName>
        <fullName evidence="4">Zinc finger protein 26 isoform X4</fullName>
    </submittedName>
</protein>
<evidence type="ECO:0000313" key="4">
    <source>
        <dbReference type="RefSeq" id="XP_072809178.1"/>
    </source>
</evidence>
<dbReference type="GeneID" id="102542981"/>
<gene>
    <name evidence="4" type="primary">ZNF26</name>
</gene>
<dbReference type="Gene3D" id="6.10.140.140">
    <property type="match status" value="1"/>
</dbReference>
<evidence type="ECO:0000256" key="1">
    <source>
        <dbReference type="SAM" id="MobiDB-lite"/>
    </source>
</evidence>
<dbReference type="InterPro" id="IPR050169">
    <property type="entry name" value="Krueppel_C2H2_ZnF"/>
</dbReference>
<dbReference type="SMART" id="SM00349">
    <property type="entry name" value="KRAB"/>
    <property type="match status" value="1"/>
</dbReference>
<dbReference type="PROSITE" id="PS50805">
    <property type="entry name" value="KRAB"/>
    <property type="match status" value="1"/>
</dbReference>
<dbReference type="PANTHER" id="PTHR23232:SF151">
    <property type="entry name" value="EXPRESSED SEQUENCE AW146154-RELATED"/>
    <property type="match status" value="1"/>
</dbReference>
<dbReference type="InterPro" id="IPR001909">
    <property type="entry name" value="KRAB"/>
</dbReference>
<dbReference type="PANTHER" id="PTHR23232">
    <property type="entry name" value="KRAB DOMAIN C2H2 ZINC FINGER"/>
    <property type="match status" value="1"/>
</dbReference>
<sequence length="140" mass="16018">MATRFRTASCWGLLSFTDVSMEFTWEEWQLLDSTQKHLYRDVTLENYNNLLSVGYHGSKPDLIFKLEQGEEPWIINARLSRQSCPVFLPLLGRKHSARSPEGVGQRLKTPSHHSSLGMGSRHTYLNVTPSQTVSCEFAFQ</sequence>
<evidence type="ECO:0000259" key="2">
    <source>
        <dbReference type="PROSITE" id="PS50805"/>
    </source>
</evidence>
<dbReference type="InterPro" id="IPR036051">
    <property type="entry name" value="KRAB_dom_sf"/>
</dbReference>
<dbReference type="Pfam" id="PF01352">
    <property type="entry name" value="KRAB"/>
    <property type="match status" value="1"/>
</dbReference>
<dbReference type="CDD" id="cd07765">
    <property type="entry name" value="KRAB_A-box"/>
    <property type="match status" value="1"/>
</dbReference>
<feature type="region of interest" description="Disordered" evidence="1">
    <location>
        <begin position="97"/>
        <end position="120"/>
    </location>
</feature>
<reference evidence="4" key="1">
    <citation type="submission" date="2025-08" db="UniProtKB">
        <authorList>
            <consortium name="RefSeq"/>
        </authorList>
    </citation>
    <scope>IDENTIFICATION</scope>
</reference>
<name>A0ABM5CKJ7_VICPA</name>
<proteinExistence type="predicted"/>
<keyword evidence="3" id="KW-1185">Reference proteome</keyword>
<evidence type="ECO:0000313" key="3">
    <source>
        <dbReference type="Proteomes" id="UP001652581"/>
    </source>
</evidence>
<accession>A0ABM5CKJ7</accession>
<dbReference type="RefSeq" id="XP_072809178.1">
    <property type="nucleotide sequence ID" value="XM_072953077.1"/>
</dbReference>